<gene>
    <name evidence="17" type="primary">FEN1</name>
    <name evidence="17" type="ORF">MJAP1_002677</name>
</gene>
<dbReference type="PRINTS" id="PR00853">
    <property type="entry name" value="XPGRADSUPER"/>
</dbReference>
<keyword evidence="2 13" id="KW-0235">DNA replication</keyword>
<dbReference type="InterPro" id="IPR006086">
    <property type="entry name" value="XPG-I_dom"/>
</dbReference>
<dbReference type="HAMAP" id="MF_00614">
    <property type="entry name" value="Fen"/>
    <property type="match status" value="1"/>
</dbReference>
<keyword evidence="12 13" id="KW-0539">Nucleus</keyword>
<evidence type="ECO:0000256" key="13">
    <source>
        <dbReference type="HAMAP-Rule" id="MF_03140"/>
    </source>
</evidence>
<evidence type="ECO:0000256" key="9">
    <source>
        <dbReference type="ARBA" id="ARBA00022842"/>
    </source>
</evidence>
<dbReference type="InterPro" id="IPR008918">
    <property type="entry name" value="HhH2"/>
</dbReference>
<keyword evidence="11 13" id="KW-0234">DNA repair</keyword>
<dbReference type="GO" id="GO:0005739">
    <property type="term" value="C:mitochondrion"/>
    <property type="evidence" value="ECO:0007669"/>
    <property type="project" value="UniProtKB-SubCell"/>
</dbReference>
<keyword evidence="4 13" id="KW-0479">Metal-binding</keyword>
<evidence type="ECO:0000256" key="14">
    <source>
        <dbReference type="SAM" id="MobiDB-lite"/>
    </source>
</evidence>
<evidence type="ECO:0000256" key="6">
    <source>
        <dbReference type="ARBA" id="ARBA00022763"/>
    </source>
</evidence>
<evidence type="ECO:0000256" key="12">
    <source>
        <dbReference type="ARBA" id="ARBA00023242"/>
    </source>
</evidence>
<dbReference type="GO" id="GO:0006284">
    <property type="term" value="P:base-excision repair"/>
    <property type="evidence" value="ECO:0007669"/>
    <property type="project" value="UniProtKB-UniRule"/>
</dbReference>
<dbReference type="Gene3D" id="3.40.50.1010">
    <property type="entry name" value="5'-nuclease"/>
    <property type="match status" value="1"/>
</dbReference>
<evidence type="ECO:0000256" key="11">
    <source>
        <dbReference type="ARBA" id="ARBA00023204"/>
    </source>
</evidence>
<evidence type="ECO:0000259" key="15">
    <source>
        <dbReference type="SMART" id="SM00484"/>
    </source>
</evidence>
<comment type="cofactor">
    <cofactor evidence="13">
        <name>Mg(2+)</name>
        <dbReference type="ChEBI" id="CHEBI:18420"/>
    </cofactor>
    <text evidence="13">Binds 2 magnesium ions per subunit. They probably participate in the reaction catalyzed by the enzyme. May bind an additional third magnesium ion after substrate binding.</text>
</comment>
<organism evidence="17 18">
    <name type="scientific">Malassezia japonica</name>
    <dbReference type="NCBI Taxonomy" id="223818"/>
    <lineage>
        <taxon>Eukaryota</taxon>
        <taxon>Fungi</taxon>
        <taxon>Dikarya</taxon>
        <taxon>Basidiomycota</taxon>
        <taxon>Ustilaginomycotina</taxon>
        <taxon>Malasseziomycetes</taxon>
        <taxon>Malasseziales</taxon>
        <taxon>Malasseziaceae</taxon>
        <taxon>Malassezia</taxon>
    </lineage>
</organism>
<feature type="region of interest" description="Disordered" evidence="14">
    <location>
        <begin position="269"/>
        <end position="300"/>
    </location>
</feature>
<feature type="domain" description="XPG-I" evidence="15">
    <location>
        <begin position="147"/>
        <end position="219"/>
    </location>
</feature>
<dbReference type="PANTHER" id="PTHR11081">
    <property type="entry name" value="FLAP ENDONUCLEASE FAMILY MEMBER"/>
    <property type="match status" value="1"/>
</dbReference>
<proteinExistence type="inferred from homology"/>
<dbReference type="InterPro" id="IPR036279">
    <property type="entry name" value="5-3_exonuclease_C_sf"/>
</dbReference>
<comment type="function">
    <text evidence="13">Structure-specific nuclease with 5'-flap endonuclease and 5'-3' exonuclease activities involved in DNA replication and repair. During DNA replication, cleaves the 5'-overhanging flap structure that is generated by displacement synthesis when DNA polymerase encounters the 5'-end of a downstream Okazaki fragment. It enters the flap from the 5'-end and then tracks to cleave the flap base, leaving a nick for ligation. Also involved in the long patch base excision repair (LP-BER) pathway, by cleaving within the apurinic/apyrimidinic (AP) site-terminated flap. Acts as a genome stabilization factor that prevents flaps from equilibrating into structures that lead to duplications and deletions. Also possesses 5'-3' exonuclease activity on nicked or gapped double-stranded DNA, and exhibits RNase H activity. Also involved in replication and repair of rDNA and in repairing mitochondrial DNA.</text>
</comment>
<keyword evidence="3 13" id="KW-0540">Nuclease</keyword>
<dbReference type="PANTHER" id="PTHR11081:SF9">
    <property type="entry name" value="FLAP ENDONUCLEASE 1"/>
    <property type="match status" value="1"/>
</dbReference>
<evidence type="ECO:0000256" key="10">
    <source>
        <dbReference type="ARBA" id="ARBA00023128"/>
    </source>
</evidence>
<evidence type="ECO:0000256" key="4">
    <source>
        <dbReference type="ARBA" id="ARBA00022723"/>
    </source>
</evidence>
<evidence type="ECO:0000259" key="16">
    <source>
        <dbReference type="SMART" id="SM00485"/>
    </source>
</evidence>
<keyword evidence="9 13" id="KW-0460">Magnesium</keyword>
<protein>
    <recommendedName>
        <fullName evidence="13">Flap endonuclease 1</fullName>
        <shortName evidence="13">FEN-1</shortName>
        <ecNumber evidence="13">3.1.-.-</ecNumber>
    </recommendedName>
    <alternativeName>
        <fullName evidence="13">Flap structure-specific endonuclease 1</fullName>
    </alternativeName>
</protein>
<dbReference type="GO" id="GO:0043137">
    <property type="term" value="P:DNA replication, removal of RNA primer"/>
    <property type="evidence" value="ECO:0007669"/>
    <property type="project" value="UniProtKB-UniRule"/>
</dbReference>
<dbReference type="InterPro" id="IPR019974">
    <property type="entry name" value="XPG_CS"/>
</dbReference>
<keyword evidence="6 13" id="KW-0227">DNA damage</keyword>
<accession>A0AAF0F7G0</accession>
<evidence type="ECO:0000256" key="3">
    <source>
        <dbReference type="ARBA" id="ARBA00022722"/>
    </source>
</evidence>
<dbReference type="SUPFAM" id="SSF88723">
    <property type="entry name" value="PIN domain-like"/>
    <property type="match status" value="1"/>
</dbReference>
<keyword evidence="1 13" id="KW-0597">Phosphoprotein</keyword>
<dbReference type="Proteomes" id="UP001217754">
    <property type="component" value="Chromosome 4"/>
</dbReference>
<dbReference type="GeneID" id="85226328"/>
<comment type="similarity">
    <text evidence="13">Belongs to the XPG/RAD2 endonuclease family. FEN1 subfamily.</text>
</comment>
<dbReference type="EMBL" id="CP119961">
    <property type="protein sequence ID" value="WFD39697.1"/>
    <property type="molecule type" value="Genomic_DNA"/>
</dbReference>
<dbReference type="InterPro" id="IPR006084">
    <property type="entry name" value="XPG/Rad2"/>
</dbReference>
<keyword evidence="8 13" id="KW-0269">Exonuclease</keyword>
<dbReference type="Gene3D" id="1.10.150.20">
    <property type="entry name" value="5' to 3' exonuclease, C-terminal subdomain"/>
    <property type="match status" value="1"/>
</dbReference>
<reference evidence="17" key="1">
    <citation type="submission" date="2023-03" db="EMBL/GenBank/DDBJ databases">
        <title>Mating type loci evolution in Malassezia.</title>
        <authorList>
            <person name="Coelho M.A."/>
        </authorList>
    </citation>
    <scope>NUCLEOTIDE SEQUENCE</scope>
    <source>
        <strain evidence="17">CBS 9431</strain>
    </source>
</reference>
<comment type="subcellular location">
    <subcellularLocation>
        <location evidence="13">Nucleus</location>
        <location evidence="13">Nucleolus</location>
    </subcellularLocation>
    <subcellularLocation>
        <location evidence="13">Nucleus</location>
        <location evidence="13">Nucleoplasm</location>
    </subcellularLocation>
    <subcellularLocation>
        <location evidence="13">Mitochondrion</location>
    </subcellularLocation>
    <text evidence="13">Resides mostly in the nucleoli and relocalizes to the nucleoplasm upon DNA damage.</text>
</comment>
<dbReference type="InterPro" id="IPR006085">
    <property type="entry name" value="XPG_DNA_repair_N"/>
</dbReference>
<dbReference type="GO" id="GO:0005730">
    <property type="term" value="C:nucleolus"/>
    <property type="evidence" value="ECO:0007669"/>
    <property type="project" value="UniProtKB-SubCell"/>
</dbReference>
<dbReference type="EC" id="3.1.-.-" evidence="13"/>
<dbReference type="AlphaFoldDB" id="A0AAF0F7G0"/>
<sequence length="383" mass="43353">MGIKGLTSLLTDEAPSCIKQFDIKTLFGRKVAIDASMSLYQFLIAVRQADGQQMMSESGEVTSHLLGFFYRTLRMVDYGIKPAYVFDGKPPDLKKEVLVKRFGKREEAREQEEENKDIADNQMLDQLARRQVRPTREHNAEVQRLLTLMGIPWVVAPSEAEAQCAELARAGKVYGAGSEDMDTLTFGTPILLKNLTASEQKKLPVTEINLEKALEELDMPKEQFVDLCLLLGCDYLDPVRGVGPKKALKLIQEFRSLDRVLEHLQQVEAEKEQKKKPAPEPKHEPASDAESDKEIEAAPKKRVGGIHVPEFWPYEEARQLFHHPDVTDGTQVELKWEQPKTEELVQFLCGDKGFSEERVRRGCEKLAKAVGQKQQGRLDGFFT</sequence>
<feature type="compositionally biased region" description="Basic and acidic residues" evidence="14">
    <location>
        <begin position="269"/>
        <end position="299"/>
    </location>
</feature>
<dbReference type="CDD" id="cd09867">
    <property type="entry name" value="PIN_FEN1"/>
    <property type="match status" value="1"/>
</dbReference>
<dbReference type="FunFam" id="3.40.50.1010:FF:000003">
    <property type="entry name" value="Flap endonuclease 1"/>
    <property type="match status" value="1"/>
</dbReference>
<dbReference type="Pfam" id="PF00867">
    <property type="entry name" value="XPG_I"/>
    <property type="match status" value="1"/>
</dbReference>
<keyword evidence="5 13" id="KW-0255">Endonuclease</keyword>
<dbReference type="GO" id="GO:0008409">
    <property type="term" value="F:5'-3' exonuclease activity"/>
    <property type="evidence" value="ECO:0007669"/>
    <property type="project" value="UniProtKB-UniRule"/>
</dbReference>
<dbReference type="CDD" id="cd09907">
    <property type="entry name" value="H3TH_FEN1-Euk"/>
    <property type="match status" value="1"/>
</dbReference>
<evidence type="ECO:0000313" key="18">
    <source>
        <dbReference type="Proteomes" id="UP001217754"/>
    </source>
</evidence>
<dbReference type="GO" id="GO:0003677">
    <property type="term" value="F:DNA binding"/>
    <property type="evidence" value="ECO:0007669"/>
    <property type="project" value="UniProtKB-UniRule"/>
</dbReference>
<dbReference type="GO" id="GO:0017108">
    <property type="term" value="F:5'-flap endonuclease activity"/>
    <property type="evidence" value="ECO:0007669"/>
    <property type="project" value="UniProtKB-UniRule"/>
</dbReference>
<evidence type="ECO:0000256" key="2">
    <source>
        <dbReference type="ARBA" id="ARBA00022705"/>
    </source>
</evidence>
<dbReference type="PROSITE" id="PS00841">
    <property type="entry name" value="XPG_1"/>
    <property type="match status" value="1"/>
</dbReference>
<keyword evidence="18" id="KW-1185">Reference proteome</keyword>
<feature type="domain" description="XPG N-terminal" evidence="16">
    <location>
        <begin position="1"/>
        <end position="108"/>
    </location>
</feature>
<dbReference type="GO" id="GO:0005654">
    <property type="term" value="C:nucleoplasm"/>
    <property type="evidence" value="ECO:0007669"/>
    <property type="project" value="UniProtKB-SubCell"/>
</dbReference>
<evidence type="ECO:0000256" key="7">
    <source>
        <dbReference type="ARBA" id="ARBA00022801"/>
    </source>
</evidence>
<evidence type="ECO:0000256" key="8">
    <source>
        <dbReference type="ARBA" id="ARBA00022839"/>
    </source>
</evidence>
<dbReference type="Pfam" id="PF00752">
    <property type="entry name" value="XPG_N"/>
    <property type="match status" value="1"/>
</dbReference>
<evidence type="ECO:0000256" key="5">
    <source>
        <dbReference type="ARBA" id="ARBA00022759"/>
    </source>
</evidence>
<dbReference type="SUPFAM" id="SSF47807">
    <property type="entry name" value="5' to 3' exonuclease, C-terminal subdomain"/>
    <property type="match status" value="1"/>
</dbReference>
<dbReference type="RefSeq" id="XP_060122594.1">
    <property type="nucleotide sequence ID" value="XM_060266611.1"/>
</dbReference>
<dbReference type="SMART" id="SM00484">
    <property type="entry name" value="XPGI"/>
    <property type="match status" value="1"/>
</dbReference>
<keyword evidence="7 13" id="KW-0378">Hydrolase</keyword>
<dbReference type="SMART" id="SM00485">
    <property type="entry name" value="XPGN"/>
    <property type="match status" value="1"/>
</dbReference>
<dbReference type="InterPro" id="IPR029060">
    <property type="entry name" value="PIN-like_dom_sf"/>
</dbReference>
<evidence type="ECO:0000313" key="17">
    <source>
        <dbReference type="EMBL" id="WFD39697.1"/>
    </source>
</evidence>
<evidence type="ECO:0000256" key="1">
    <source>
        <dbReference type="ARBA" id="ARBA00022553"/>
    </source>
</evidence>
<dbReference type="SMART" id="SM00279">
    <property type="entry name" value="HhH2"/>
    <property type="match status" value="1"/>
</dbReference>
<keyword evidence="10 13" id="KW-0496">Mitochondrion</keyword>
<name>A0AAF0F7G0_9BASI</name>
<dbReference type="GO" id="GO:0000287">
    <property type="term" value="F:magnesium ion binding"/>
    <property type="evidence" value="ECO:0007669"/>
    <property type="project" value="UniProtKB-UniRule"/>
</dbReference>
<dbReference type="InterPro" id="IPR023426">
    <property type="entry name" value="Flap_endonuc"/>
</dbReference>